<dbReference type="EMBL" id="KV454008">
    <property type="protein sequence ID" value="ODQ44176.1"/>
    <property type="molecule type" value="Genomic_DNA"/>
</dbReference>
<dbReference type="PROSITE" id="PS00759">
    <property type="entry name" value="ARGE_DAPE_CPG2_2"/>
    <property type="match status" value="1"/>
</dbReference>
<dbReference type="GO" id="GO:0016787">
    <property type="term" value="F:hydrolase activity"/>
    <property type="evidence" value="ECO:0007669"/>
    <property type="project" value="UniProtKB-KW"/>
</dbReference>
<dbReference type="Pfam" id="PF01546">
    <property type="entry name" value="Peptidase_M20"/>
    <property type="match status" value="1"/>
</dbReference>
<dbReference type="OrthoDB" id="3064516at2759"/>
<dbReference type="Gene3D" id="3.30.70.360">
    <property type="match status" value="1"/>
</dbReference>
<evidence type="ECO:0000256" key="6">
    <source>
        <dbReference type="SAM" id="SignalP"/>
    </source>
</evidence>
<dbReference type="InterPro" id="IPR001261">
    <property type="entry name" value="ArgE/DapE_CS"/>
</dbReference>
<keyword evidence="3" id="KW-0479">Metal-binding</keyword>
<evidence type="ECO:0000256" key="4">
    <source>
        <dbReference type="ARBA" id="ARBA00022801"/>
    </source>
</evidence>
<proteinExistence type="inferred from homology"/>
<dbReference type="GO" id="GO:0046872">
    <property type="term" value="F:metal ion binding"/>
    <property type="evidence" value="ECO:0007669"/>
    <property type="project" value="UniProtKB-KW"/>
</dbReference>
<dbReference type="RefSeq" id="XP_019015289.1">
    <property type="nucleotide sequence ID" value="XM_019162001.1"/>
</dbReference>
<dbReference type="STRING" id="763406.A0A1E3NDJ6"/>
<evidence type="ECO:0000313" key="9">
    <source>
        <dbReference type="Proteomes" id="UP000094455"/>
    </source>
</evidence>
<feature type="signal peptide" evidence="6">
    <location>
        <begin position="1"/>
        <end position="18"/>
    </location>
</feature>
<comment type="similarity">
    <text evidence="2">Belongs to the peptidase M20A family.</text>
</comment>
<dbReference type="Gene3D" id="3.40.630.10">
    <property type="entry name" value="Zn peptidases"/>
    <property type="match status" value="1"/>
</dbReference>
<name>A0A1E3NDJ6_9ASCO</name>
<organism evidence="8 9">
    <name type="scientific">Pichia membranifaciens NRRL Y-2026</name>
    <dbReference type="NCBI Taxonomy" id="763406"/>
    <lineage>
        <taxon>Eukaryota</taxon>
        <taxon>Fungi</taxon>
        <taxon>Dikarya</taxon>
        <taxon>Ascomycota</taxon>
        <taxon>Saccharomycotina</taxon>
        <taxon>Pichiomycetes</taxon>
        <taxon>Pichiales</taxon>
        <taxon>Pichiaceae</taxon>
        <taxon>Pichia</taxon>
    </lineage>
</organism>
<evidence type="ECO:0000256" key="2">
    <source>
        <dbReference type="ARBA" id="ARBA00006247"/>
    </source>
</evidence>
<comment type="cofactor">
    <cofactor evidence="1">
        <name>Zn(2+)</name>
        <dbReference type="ChEBI" id="CHEBI:29105"/>
    </cofactor>
</comment>
<dbReference type="Pfam" id="PF07687">
    <property type="entry name" value="M20_dimer"/>
    <property type="match status" value="1"/>
</dbReference>
<dbReference type="InterPro" id="IPR036264">
    <property type="entry name" value="Bact_exopeptidase_dim_dom"/>
</dbReference>
<evidence type="ECO:0000313" key="8">
    <source>
        <dbReference type="EMBL" id="ODQ44176.1"/>
    </source>
</evidence>
<gene>
    <name evidence="8" type="ORF">PICMEDRAFT_18438</name>
</gene>
<dbReference type="InterPro" id="IPR011650">
    <property type="entry name" value="Peptidase_M20_dimer"/>
</dbReference>
<dbReference type="PANTHER" id="PTHR43808:SF8">
    <property type="entry name" value="PEPTIDASE M20 DIMERISATION DOMAIN-CONTAINING PROTEIN"/>
    <property type="match status" value="1"/>
</dbReference>
<dbReference type="PANTHER" id="PTHR43808">
    <property type="entry name" value="ACETYLORNITHINE DEACETYLASE"/>
    <property type="match status" value="1"/>
</dbReference>
<keyword evidence="4" id="KW-0378">Hydrolase</keyword>
<accession>A0A1E3NDJ6</accession>
<protein>
    <recommendedName>
        <fullName evidence="7">Peptidase M20 dimerisation domain-containing protein</fullName>
    </recommendedName>
</protein>
<evidence type="ECO:0000256" key="3">
    <source>
        <dbReference type="ARBA" id="ARBA00022723"/>
    </source>
</evidence>
<evidence type="ECO:0000259" key="7">
    <source>
        <dbReference type="Pfam" id="PF07687"/>
    </source>
</evidence>
<dbReference type="AlphaFoldDB" id="A0A1E3NDJ6"/>
<reference evidence="8 9" key="1">
    <citation type="journal article" date="2016" name="Proc. Natl. Acad. Sci. U.S.A.">
        <title>Comparative genomics of biotechnologically important yeasts.</title>
        <authorList>
            <person name="Riley R."/>
            <person name="Haridas S."/>
            <person name="Wolfe K.H."/>
            <person name="Lopes M.R."/>
            <person name="Hittinger C.T."/>
            <person name="Goeker M."/>
            <person name="Salamov A.A."/>
            <person name="Wisecaver J.H."/>
            <person name="Long T.M."/>
            <person name="Calvey C.H."/>
            <person name="Aerts A.L."/>
            <person name="Barry K.W."/>
            <person name="Choi C."/>
            <person name="Clum A."/>
            <person name="Coughlan A.Y."/>
            <person name="Deshpande S."/>
            <person name="Douglass A.P."/>
            <person name="Hanson S.J."/>
            <person name="Klenk H.-P."/>
            <person name="LaButti K.M."/>
            <person name="Lapidus A."/>
            <person name="Lindquist E.A."/>
            <person name="Lipzen A.M."/>
            <person name="Meier-Kolthoff J.P."/>
            <person name="Ohm R.A."/>
            <person name="Otillar R.P."/>
            <person name="Pangilinan J.L."/>
            <person name="Peng Y."/>
            <person name="Rokas A."/>
            <person name="Rosa C.A."/>
            <person name="Scheuner C."/>
            <person name="Sibirny A.A."/>
            <person name="Slot J.C."/>
            <person name="Stielow J.B."/>
            <person name="Sun H."/>
            <person name="Kurtzman C.P."/>
            <person name="Blackwell M."/>
            <person name="Grigoriev I.V."/>
            <person name="Jeffries T.W."/>
        </authorList>
    </citation>
    <scope>NUCLEOTIDE SEQUENCE [LARGE SCALE GENOMIC DNA]</scope>
    <source>
        <strain evidence="8 9">NRRL Y-2026</strain>
    </source>
</reference>
<dbReference type="GeneID" id="30178688"/>
<feature type="domain" description="Peptidase M20 dimerisation" evidence="7">
    <location>
        <begin position="219"/>
        <end position="318"/>
    </location>
</feature>
<feature type="chain" id="PRO_5009133315" description="Peptidase M20 dimerisation domain-containing protein" evidence="6">
    <location>
        <begin position="19"/>
        <end position="398"/>
    </location>
</feature>
<keyword evidence="6" id="KW-0732">Signal</keyword>
<evidence type="ECO:0000256" key="5">
    <source>
        <dbReference type="ARBA" id="ARBA00022833"/>
    </source>
</evidence>
<sequence length="398" mass="44475">MRIVEFLLTLLIIPLVHSISFWGLSPEIYQKISSKKEDTDLISSKKITKRWDVVNLLKEMTKVESEVGYEYQAMHWLKDILEEQGLTVELQIVEDSDHSNTGLARHNLYAYMGTVRNTKILLSAHIDTNPEGRIPYHEIGEEIHARGACDAKGSAAGQIVAFFELWDEGKIEEGDVSLLFVIGEEYNGIGMKTAVESLNATWYSAAVLGEPTENKLSKGHKGNFRFDIEAWGKKSHSGYPELGFSAIEFLVRKLNILLDSELPSSDLLGPTTVNIGTIKGGDSANIIPSYAKAEMYIRVAGNSSEIKNYVEDLFNTEHSKITIVQFLDPQYLSFDVPGFELIACSYATDMPYLESISIKKYLYGPGSISVAHTQAEYVTVSELYDSVVGYKKIVEFNL</sequence>
<dbReference type="Proteomes" id="UP000094455">
    <property type="component" value="Unassembled WGS sequence"/>
</dbReference>
<dbReference type="SUPFAM" id="SSF53187">
    <property type="entry name" value="Zn-dependent exopeptidases"/>
    <property type="match status" value="1"/>
</dbReference>
<keyword evidence="5" id="KW-0862">Zinc</keyword>
<dbReference type="InterPro" id="IPR002933">
    <property type="entry name" value="Peptidase_M20"/>
</dbReference>
<dbReference type="SUPFAM" id="SSF55031">
    <property type="entry name" value="Bacterial exopeptidase dimerisation domain"/>
    <property type="match status" value="1"/>
</dbReference>
<dbReference type="InterPro" id="IPR050072">
    <property type="entry name" value="Peptidase_M20A"/>
</dbReference>
<keyword evidence="9" id="KW-1185">Reference proteome</keyword>
<evidence type="ECO:0000256" key="1">
    <source>
        <dbReference type="ARBA" id="ARBA00001947"/>
    </source>
</evidence>